<dbReference type="InParanoid" id="A0A2P6NGI2"/>
<sequence>MRGCMLCASRVTDKTGYTRLPVALQKRDTSATKKQDYSSTVVWF</sequence>
<keyword evidence="2" id="KW-1185">Reference proteome</keyword>
<gene>
    <name evidence="1" type="ORF">PROFUN_09897</name>
</gene>
<dbReference type="AlphaFoldDB" id="A0A2P6NGI2"/>
<protein>
    <submittedName>
        <fullName evidence="1">Uncharacterized protein</fullName>
    </submittedName>
</protein>
<accession>A0A2P6NGI2</accession>
<evidence type="ECO:0000313" key="1">
    <source>
        <dbReference type="EMBL" id="PRP83042.1"/>
    </source>
</evidence>
<comment type="caution">
    <text evidence="1">The sequence shown here is derived from an EMBL/GenBank/DDBJ whole genome shotgun (WGS) entry which is preliminary data.</text>
</comment>
<evidence type="ECO:0000313" key="2">
    <source>
        <dbReference type="Proteomes" id="UP000241769"/>
    </source>
</evidence>
<dbReference type="Proteomes" id="UP000241769">
    <property type="component" value="Unassembled WGS sequence"/>
</dbReference>
<proteinExistence type="predicted"/>
<organism evidence="1 2">
    <name type="scientific">Planoprotostelium fungivorum</name>
    <dbReference type="NCBI Taxonomy" id="1890364"/>
    <lineage>
        <taxon>Eukaryota</taxon>
        <taxon>Amoebozoa</taxon>
        <taxon>Evosea</taxon>
        <taxon>Variosea</taxon>
        <taxon>Cavosteliida</taxon>
        <taxon>Cavosteliaceae</taxon>
        <taxon>Planoprotostelium</taxon>
    </lineage>
</organism>
<name>A0A2P6NGI2_9EUKA</name>
<reference evidence="1 2" key="1">
    <citation type="journal article" date="2018" name="Genome Biol. Evol.">
        <title>Multiple Roots of Fruiting Body Formation in Amoebozoa.</title>
        <authorList>
            <person name="Hillmann F."/>
            <person name="Forbes G."/>
            <person name="Novohradska S."/>
            <person name="Ferling I."/>
            <person name="Riege K."/>
            <person name="Groth M."/>
            <person name="Westermann M."/>
            <person name="Marz M."/>
            <person name="Spaller T."/>
            <person name="Winckler T."/>
            <person name="Schaap P."/>
            <person name="Glockner G."/>
        </authorList>
    </citation>
    <scope>NUCLEOTIDE SEQUENCE [LARGE SCALE GENOMIC DNA]</scope>
    <source>
        <strain evidence="1 2">Jena</strain>
    </source>
</reference>
<dbReference type="EMBL" id="MDYQ01000091">
    <property type="protein sequence ID" value="PRP83042.1"/>
    <property type="molecule type" value="Genomic_DNA"/>
</dbReference>